<dbReference type="PROSITE" id="PS50088">
    <property type="entry name" value="ANK_REPEAT"/>
    <property type="match status" value="1"/>
</dbReference>
<feature type="repeat" description="ANK" evidence="3">
    <location>
        <begin position="231"/>
        <end position="255"/>
    </location>
</feature>
<dbReference type="SMART" id="SM00248">
    <property type="entry name" value="ANK"/>
    <property type="match status" value="3"/>
</dbReference>
<dbReference type="Gene3D" id="1.25.40.20">
    <property type="entry name" value="Ankyrin repeat-containing domain"/>
    <property type="match status" value="1"/>
</dbReference>
<gene>
    <name evidence="5" type="ORF">SEMRO_144_G066980.1</name>
</gene>
<dbReference type="EMBL" id="CAICTM010000143">
    <property type="protein sequence ID" value="CAB9502724.1"/>
    <property type="molecule type" value="Genomic_DNA"/>
</dbReference>
<dbReference type="Proteomes" id="UP001153069">
    <property type="component" value="Unassembled WGS sequence"/>
</dbReference>
<dbReference type="PANTHER" id="PTHR24126">
    <property type="entry name" value="ANKYRIN REPEAT, PH AND SEC7 DOMAIN CONTAINING PROTEIN SECG-RELATED"/>
    <property type="match status" value="1"/>
</dbReference>
<keyword evidence="2 3" id="KW-0040">ANK repeat</keyword>
<name>A0A9N8DL43_9STRA</name>
<dbReference type="PANTHER" id="PTHR24126:SF14">
    <property type="entry name" value="ANK_REP_REGION DOMAIN-CONTAINING PROTEIN"/>
    <property type="match status" value="1"/>
</dbReference>
<evidence type="ECO:0000256" key="4">
    <source>
        <dbReference type="SAM" id="MobiDB-lite"/>
    </source>
</evidence>
<reference evidence="5" key="1">
    <citation type="submission" date="2020-06" db="EMBL/GenBank/DDBJ databases">
        <authorList>
            <consortium name="Plant Systems Biology data submission"/>
        </authorList>
    </citation>
    <scope>NUCLEOTIDE SEQUENCE</scope>
    <source>
        <strain evidence="5">D6</strain>
    </source>
</reference>
<proteinExistence type="predicted"/>
<dbReference type="SUPFAM" id="SSF48403">
    <property type="entry name" value="Ankyrin repeat"/>
    <property type="match status" value="1"/>
</dbReference>
<feature type="region of interest" description="Disordered" evidence="4">
    <location>
        <begin position="14"/>
        <end position="83"/>
    </location>
</feature>
<organism evidence="5 6">
    <name type="scientific">Seminavis robusta</name>
    <dbReference type="NCBI Taxonomy" id="568900"/>
    <lineage>
        <taxon>Eukaryota</taxon>
        <taxon>Sar</taxon>
        <taxon>Stramenopiles</taxon>
        <taxon>Ochrophyta</taxon>
        <taxon>Bacillariophyta</taxon>
        <taxon>Bacillariophyceae</taxon>
        <taxon>Bacillariophycidae</taxon>
        <taxon>Naviculales</taxon>
        <taxon>Naviculaceae</taxon>
        <taxon>Seminavis</taxon>
    </lineage>
</organism>
<dbReference type="AlphaFoldDB" id="A0A9N8DL43"/>
<evidence type="ECO:0000256" key="3">
    <source>
        <dbReference type="PROSITE-ProRule" id="PRU00023"/>
    </source>
</evidence>
<dbReference type="InterPro" id="IPR036770">
    <property type="entry name" value="Ankyrin_rpt-contain_sf"/>
</dbReference>
<evidence type="ECO:0000256" key="2">
    <source>
        <dbReference type="ARBA" id="ARBA00023043"/>
    </source>
</evidence>
<dbReference type="Pfam" id="PF12796">
    <property type="entry name" value="Ank_2"/>
    <property type="match status" value="1"/>
</dbReference>
<evidence type="ECO:0000256" key="1">
    <source>
        <dbReference type="ARBA" id="ARBA00022737"/>
    </source>
</evidence>
<evidence type="ECO:0000313" key="5">
    <source>
        <dbReference type="EMBL" id="CAB9502724.1"/>
    </source>
</evidence>
<dbReference type="OrthoDB" id="341259at2759"/>
<keyword evidence="1" id="KW-0677">Repeat</keyword>
<accession>A0A9N8DL43</accession>
<feature type="compositionally biased region" description="Acidic residues" evidence="4">
    <location>
        <begin position="37"/>
        <end position="74"/>
    </location>
</feature>
<protein>
    <submittedName>
        <fullName evidence="5">ANK</fullName>
    </submittedName>
</protein>
<keyword evidence="6" id="KW-1185">Reference proteome</keyword>
<evidence type="ECO:0000313" key="6">
    <source>
        <dbReference type="Proteomes" id="UP001153069"/>
    </source>
</evidence>
<sequence length="352" mass="39660">MNNPLMLSHLLEAEDDMKPMTMDASDEFLVARGKNDEDTEETDSEEDSDEEASSSEEGDSDDDSDDSDDDDGEDTSSWGSEMDDLEAALTLGQRQKDMKRSLSSPAMAAVFSGGPPLTKSATIEGLKDLAARMKKSESNAYLQKVVAESAPVTLNDPYADTKPDDFLQTLLEGISASSFPSETWHDYFQSMEPEHVEAYTTEMVMAIRNDDYEVLRERLKAGCTLQCCNHHGESILHLVCRRGSTDMLRFLMEEGEVSVRIRDDKGRTPLHDACWTENPQFSLVYALLESSPELLFVQDHRGHTPLSYAPRKVWGHWNGFLQKHRIFLRASVRSLRFDRAKYLARTIVPCLK</sequence>
<dbReference type="InterPro" id="IPR002110">
    <property type="entry name" value="Ankyrin_rpt"/>
</dbReference>
<dbReference type="PROSITE" id="PS50297">
    <property type="entry name" value="ANK_REP_REGION"/>
    <property type="match status" value="1"/>
</dbReference>
<comment type="caution">
    <text evidence="5">The sequence shown here is derived from an EMBL/GenBank/DDBJ whole genome shotgun (WGS) entry which is preliminary data.</text>
</comment>